<dbReference type="InterPro" id="IPR023765">
    <property type="entry name" value="SBP_5_CS"/>
</dbReference>
<proteinExistence type="predicted"/>
<evidence type="ECO:0000256" key="1">
    <source>
        <dbReference type="ARBA" id="ARBA00022729"/>
    </source>
</evidence>
<dbReference type="Gene3D" id="3.40.190.10">
    <property type="entry name" value="Periplasmic binding protein-like II"/>
    <property type="match status" value="1"/>
</dbReference>
<accession>A0A163LF80</accession>
<dbReference type="AlphaFoldDB" id="A0A163LF80"/>
<dbReference type="CDD" id="cd00995">
    <property type="entry name" value="PBP2_NikA_DppA_OppA_like"/>
    <property type="match status" value="1"/>
</dbReference>
<evidence type="ECO:0000313" key="5">
    <source>
        <dbReference type="Proteomes" id="UP000076837"/>
    </source>
</evidence>
<gene>
    <name evidence="4" type="ORF">ST47_g1226</name>
</gene>
<dbReference type="PANTHER" id="PTHR30290">
    <property type="entry name" value="PERIPLASMIC BINDING COMPONENT OF ABC TRANSPORTER"/>
    <property type="match status" value="1"/>
</dbReference>
<organism evidence="4 5">
    <name type="scientific">Didymella rabiei</name>
    <name type="common">Chickpea ascochyta blight fungus</name>
    <name type="synonym">Mycosphaerella rabiei</name>
    <dbReference type="NCBI Taxonomy" id="5454"/>
    <lineage>
        <taxon>Eukaryota</taxon>
        <taxon>Fungi</taxon>
        <taxon>Dikarya</taxon>
        <taxon>Ascomycota</taxon>
        <taxon>Pezizomycotina</taxon>
        <taxon>Dothideomycetes</taxon>
        <taxon>Pleosporomycetidae</taxon>
        <taxon>Pleosporales</taxon>
        <taxon>Pleosporineae</taxon>
        <taxon>Didymellaceae</taxon>
        <taxon>Ascochyta</taxon>
    </lineage>
</organism>
<dbReference type="PROSITE" id="PS01040">
    <property type="entry name" value="SBP_BACTERIAL_5"/>
    <property type="match status" value="1"/>
</dbReference>
<dbReference type="Pfam" id="PF00496">
    <property type="entry name" value="SBP_bac_5"/>
    <property type="match status" value="1"/>
</dbReference>
<dbReference type="GO" id="GO:0016705">
    <property type="term" value="F:oxidoreductase activity, acting on paired donors, with incorporation or reduction of molecular oxygen"/>
    <property type="evidence" value="ECO:0007669"/>
    <property type="project" value="InterPro"/>
</dbReference>
<dbReference type="STRING" id="5454.A0A163LF80"/>
<dbReference type="PANTHER" id="PTHR30290:SF38">
    <property type="entry name" value="D,D-DIPEPTIDE-BINDING PERIPLASMIC PROTEIN DDPA-RELATED"/>
    <property type="match status" value="1"/>
</dbReference>
<protein>
    <submittedName>
        <fullName evidence="4">Uncharacterized protein</fullName>
    </submittedName>
</protein>
<dbReference type="GO" id="GO:1904680">
    <property type="term" value="F:peptide transmembrane transporter activity"/>
    <property type="evidence" value="ECO:0007669"/>
    <property type="project" value="TreeGrafter"/>
</dbReference>
<reference evidence="4 5" key="1">
    <citation type="journal article" date="2016" name="Sci. Rep.">
        <title>Draft genome sequencing and secretome analysis of fungal phytopathogen Ascochyta rabiei provides insight into the necrotrophic effector repertoire.</title>
        <authorList>
            <person name="Verma S."/>
            <person name="Gazara R.K."/>
            <person name="Nizam S."/>
            <person name="Parween S."/>
            <person name="Chattopadhyay D."/>
            <person name="Verma P.K."/>
        </authorList>
    </citation>
    <scope>NUCLEOTIDE SEQUENCE [LARGE SCALE GENOMIC DNA]</scope>
    <source>
        <strain evidence="4 5">ArDII</strain>
    </source>
</reference>
<dbReference type="SUPFAM" id="SSF53850">
    <property type="entry name" value="Periplasmic binding protein-like II"/>
    <property type="match status" value="1"/>
</dbReference>
<feature type="domain" description="Luciferase-like" evidence="2">
    <location>
        <begin position="535"/>
        <end position="740"/>
    </location>
</feature>
<feature type="domain" description="Solute-binding protein family 5" evidence="3">
    <location>
        <begin position="60"/>
        <end position="392"/>
    </location>
</feature>
<keyword evidence="1" id="KW-0732">Signal</keyword>
<dbReference type="InterPro" id="IPR039424">
    <property type="entry name" value="SBP_5"/>
</dbReference>
<dbReference type="InterPro" id="IPR011251">
    <property type="entry name" value="Luciferase-like_dom"/>
</dbReference>
<dbReference type="EMBL" id="JYNV01000060">
    <property type="protein sequence ID" value="KZM27747.1"/>
    <property type="molecule type" value="Genomic_DNA"/>
</dbReference>
<dbReference type="Pfam" id="PF00296">
    <property type="entry name" value="Bac_luciferase"/>
    <property type="match status" value="1"/>
</dbReference>
<dbReference type="Gene3D" id="3.20.20.30">
    <property type="entry name" value="Luciferase-like domain"/>
    <property type="match status" value="1"/>
</dbReference>
<keyword evidence="5" id="KW-1185">Reference proteome</keyword>
<sequence>MVNEQPDPGTAVAGGTMTYGVQVLVPSLDPTKTAARGGSGGEAFAAVYDVLMSYDTASGEFEPKLAESLETADDGATWTLKLRDGVKFSDGTTLDANAVIASIDRYNAGKGNGAELWLASVESAQASGPTTVEFKLKTPWMRFPSMLALGHGMIVAPSSQQGDKFTAIGAGPFTEDVFTPSVERIFKANPSYYGGAPKLDKLRMVALNGPQANLESLNSGQLDVAYIRGLTSAINSAKSAGYPGYIDVLNAGSAEIINNREGRPGSDVRVRQAIGYALDTTLIDQRVENGEGLPGSELFGPTSQWHVDTPGIAYDPEKSKELLNQAKADGYDGSLDYVVLSEPKDHAIGLAVQSLLQAVGFEVNLILANNAGDIVQNVYVKHDFDLAHAGIGMYESILDLGLFSTTNSTSMANTAGYANPAMDQLIADLQQAKDNSSTLAIIGKIQTLWNETVPSAPIGGLTSFWAWQKNVHGVVPTATGIMLFDQAWMGANVGATARTDGGHMTVFAVGIELDGEGTHPAAWRRSSHRPDQLLTGKAVRDRVAAAENAGFTFATFDDSILPPSGDVVGRIDAVSRASYVAATTSTIGLVPVVGTTYAEPFHTSSQLATLDYSSRGRGGWLAVPVEDDAAARAWGRAPVTTESARQQEQRDSVTVVTDLWDSWEDDAVVRDYLSGRFLERDRLHYVNFEGDTFSVKGPAIVPRPPQGQLVVFGRYGEIDPRQPDVVLVSGDSMETIAQSAAKARDEGASLVFAEVDVAFDTPNLSAAQRRTELNSYGNAVVTGRLLLAADPGEAAVVLKELAGHLDGVHFHPLVIDEDLPVLAKFVLPALSKAGLTRRPVPGSTLRGNLGLQRPANRFVHSS</sequence>
<dbReference type="Proteomes" id="UP000076837">
    <property type="component" value="Unassembled WGS sequence"/>
</dbReference>
<dbReference type="InterPro" id="IPR036661">
    <property type="entry name" value="Luciferase-like_sf"/>
</dbReference>
<dbReference type="SUPFAM" id="SSF51679">
    <property type="entry name" value="Bacterial luciferase-like"/>
    <property type="match status" value="1"/>
</dbReference>
<dbReference type="Gene3D" id="3.10.105.10">
    <property type="entry name" value="Dipeptide-binding Protein, Domain 3"/>
    <property type="match status" value="1"/>
</dbReference>
<dbReference type="GO" id="GO:0015833">
    <property type="term" value="P:peptide transport"/>
    <property type="evidence" value="ECO:0007669"/>
    <property type="project" value="TreeGrafter"/>
</dbReference>
<evidence type="ECO:0000259" key="2">
    <source>
        <dbReference type="Pfam" id="PF00296"/>
    </source>
</evidence>
<comment type="caution">
    <text evidence="4">The sequence shown here is derived from an EMBL/GenBank/DDBJ whole genome shotgun (WGS) entry which is preliminary data.</text>
</comment>
<name>A0A163LF80_DIDRA</name>
<dbReference type="InterPro" id="IPR000914">
    <property type="entry name" value="SBP_5_dom"/>
</dbReference>
<evidence type="ECO:0000259" key="3">
    <source>
        <dbReference type="Pfam" id="PF00496"/>
    </source>
</evidence>
<evidence type="ECO:0000313" key="4">
    <source>
        <dbReference type="EMBL" id="KZM27747.1"/>
    </source>
</evidence>